<organism evidence="1 2">
    <name type="scientific">Hymenobacter perfusus</name>
    <dbReference type="NCBI Taxonomy" id="1236770"/>
    <lineage>
        <taxon>Bacteria</taxon>
        <taxon>Pseudomonadati</taxon>
        <taxon>Bacteroidota</taxon>
        <taxon>Cytophagia</taxon>
        <taxon>Cytophagales</taxon>
        <taxon>Hymenobacteraceae</taxon>
        <taxon>Hymenobacter</taxon>
    </lineage>
</organism>
<evidence type="ECO:0000313" key="2">
    <source>
        <dbReference type="Proteomes" id="UP000270291"/>
    </source>
</evidence>
<accession>A0A428KE10</accession>
<sequence length="185" mass="19909">MAYQNLPSPSVVNGKISFVVPGTTGGVLSVRRRAVGTGVPGEAAVVAVAAAAPQLLIDPTFQVPFTGNETTGWVSDAEVQRLGAGQVRFNGPETRFLFQRISMLAGRRYYVRVDISSYTSGGLDVGIVGFNNDMDGLNPVRQMQSTGTFTSIITTSINRENRFYLVTNANTNLVVSRFSLQLLDD</sequence>
<keyword evidence="2" id="KW-1185">Reference proteome</keyword>
<dbReference type="RefSeq" id="WP_125436849.1">
    <property type="nucleotide sequence ID" value="NZ_RWIU01000002.1"/>
</dbReference>
<dbReference type="Proteomes" id="UP000270291">
    <property type="component" value="Unassembled WGS sequence"/>
</dbReference>
<dbReference type="EMBL" id="RWIU01000002">
    <property type="protein sequence ID" value="RSK44697.1"/>
    <property type="molecule type" value="Genomic_DNA"/>
</dbReference>
<reference evidence="1 2" key="1">
    <citation type="submission" date="2018-12" db="EMBL/GenBank/DDBJ databases">
        <authorList>
            <person name="Feng G."/>
            <person name="Zhu H."/>
        </authorList>
    </citation>
    <scope>NUCLEOTIDE SEQUENCE [LARGE SCALE GENOMIC DNA]</scope>
    <source>
        <strain evidence="1 2">LMG 26000</strain>
    </source>
</reference>
<dbReference type="AlphaFoldDB" id="A0A428KE10"/>
<name>A0A428KE10_9BACT</name>
<evidence type="ECO:0000313" key="1">
    <source>
        <dbReference type="EMBL" id="RSK44697.1"/>
    </source>
</evidence>
<protein>
    <submittedName>
        <fullName evidence="1">Uncharacterized protein</fullName>
    </submittedName>
</protein>
<comment type="caution">
    <text evidence="1">The sequence shown here is derived from an EMBL/GenBank/DDBJ whole genome shotgun (WGS) entry which is preliminary data.</text>
</comment>
<gene>
    <name evidence="1" type="ORF">EI293_09305</name>
</gene>
<proteinExistence type="predicted"/>